<protein>
    <recommendedName>
        <fullName evidence="5">Arsenite methyltransferase</fullName>
        <ecNumber evidence="4">2.1.1.137</ecNumber>
    </recommendedName>
</protein>
<dbReference type="Pfam" id="PF13847">
    <property type="entry name" value="Methyltransf_31"/>
    <property type="match status" value="1"/>
</dbReference>
<proteinExistence type="inferred from homology"/>
<dbReference type="InterPro" id="IPR025714">
    <property type="entry name" value="Methyltranfer_dom"/>
</dbReference>
<evidence type="ECO:0000256" key="5">
    <source>
        <dbReference type="ARBA" id="ARBA00034545"/>
    </source>
</evidence>
<comment type="catalytic activity">
    <reaction evidence="7">
        <text>arsenic triglutathione + 2 [thioredoxin]-dithiol + 2 S-adenosyl-L-methionine + H2O = dimethylarsinous acid + 2 [thioredoxin]-disulfide + 3 glutathione + 2 S-adenosyl-L-homocysteine + 2 H(+)</text>
        <dbReference type="Rhea" id="RHEA:69464"/>
        <dbReference type="Rhea" id="RHEA-COMP:10698"/>
        <dbReference type="Rhea" id="RHEA-COMP:10700"/>
        <dbReference type="ChEBI" id="CHEBI:15377"/>
        <dbReference type="ChEBI" id="CHEBI:15378"/>
        <dbReference type="ChEBI" id="CHEBI:23808"/>
        <dbReference type="ChEBI" id="CHEBI:29950"/>
        <dbReference type="ChEBI" id="CHEBI:50058"/>
        <dbReference type="ChEBI" id="CHEBI:57856"/>
        <dbReference type="ChEBI" id="CHEBI:57925"/>
        <dbReference type="ChEBI" id="CHEBI:59789"/>
        <dbReference type="ChEBI" id="CHEBI:183640"/>
        <dbReference type="EC" id="2.1.1.137"/>
    </reaction>
</comment>
<accession>A0A1H9WRF4</accession>
<dbReference type="RefSeq" id="WP_089925834.1">
    <property type="nucleotide sequence ID" value="NZ_FOFV01000024.1"/>
</dbReference>
<dbReference type="SUPFAM" id="SSF53335">
    <property type="entry name" value="S-adenosyl-L-methionine-dependent methyltransferases"/>
    <property type="match status" value="1"/>
</dbReference>
<evidence type="ECO:0000256" key="1">
    <source>
        <dbReference type="ARBA" id="ARBA00022679"/>
    </source>
</evidence>
<evidence type="ECO:0000256" key="3">
    <source>
        <dbReference type="ARBA" id="ARBA00034487"/>
    </source>
</evidence>
<gene>
    <name evidence="10" type="ORF">SAMN04488000_12429</name>
</gene>
<evidence type="ECO:0000256" key="8">
    <source>
        <dbReference type="ARBA" id="ARBA00048428"/>
    </source>
</evidence>
<evidence type="ECO:0000313" key="11">
    <source>
        <dbReference type="Proteomes" id="UP000199503"/>
    </source>
</evidence>
<reference evidence="11" key="1">
    <citation type="submission" date="2016-10" db="EMBL/GenBank/DDBJ databases">
        <authorList>
            <person name="Varghese N."/>
            <person name="Submissions S."/>
        </authorList>
    </citation>
    <scope>NUCLEOTIDE SEQUENCE [LARGE SCALE GENOMIC DNA]</scope>
    <source>
        <strain evidence="11">DSM 44437</strain>
    </source>
</reference>
<name>A0A1H9WRF4_9PSEU</name>
<dbReference type="EMBL" id="FOFV01000024">
    <property type="protein sequence ID" value="SES36465.1"/>
    <property type="molecule type" value="Genomic_DNA"/>
</dbReference>
<organism evidence="10 11">
    <name type="scientific">Lentzea albida</name>
    <dbReference type="NCBI Taxonomy" id="65499"/>
    <lineage>
        <taxon>Bacteria</taxon>
        <taxon>Bacillati</taxon>
        <taxon>Actinomycetota</taxon>
        <taxon>Actinomycetes</taxon>
        <taxon>Pseudonocardiales</taxon>
        <taxon>Pseudonocardiaceae</taxon>
        <taxon>Lentzea</taxon>
    </lineage>
</organism>
<dbReference type="GO" id="GO:0032259">
    <property type="term" value="P:methylation"/>
    <property type="evidence" value="ECO:0007669"/>
    <property type="project" value="UniProtKB-KW"/>
</dbReference>
<evidence type="ECO:0000256" key="6">
    <source>
        <dbReference type="ARBA" id="ARBA00047941"/>
    </source>
</evidence>
<evidence type="ECO:0000256" key="7">
    <source>
        <dbReference type="ARBA" id="ARBA00047943"/>
    </source>
</evidence>
<dbReference type="InterPro" id="IPR026669">
    <property type="entry name" value="Arsenite_MeTrfase-like"/>
</dbReference>
<keyword evidence="10" id="KW-0489">Methyltransferase</keyword>
<dbReference type="InterPro" id="IPR029063">
    <property type="entry name" value="SAM-dependent_MTases_sf"/>
</dbReference>
<comment type="catalytic activity">
    <reaction evidence="6">
        <text>arsenic triglutathione + [thioredoxin]-dithiol + S-adenosyl-L-methionine + 2 H2O = methylarsonous acid + [thioredoxin]-disulfide + 3 glutathione + S-adenosyl-L-homocysteine + H(+)</text>
        <dbReference type="Rhea" id="RHEA:69460"/>
        <dbReference type="Rhea" id="RHEA-COMP:10698"/>
        <dbReference type="Rhea" id="RHEA-COMP:10700"/>
        <dbReference type="ChEBI" id="CHEBI:15377"/>
        <dbReference type="ChEBI" id="CHEBI:15378"/>
        <dbReference type="ChEBI" id="CHEBI:17826"/>
        <dbReference type="ChEBI" id="CHEBI:29950"/>
        <dbReference type="ChEBI" id="CHEBI:50058"/>
        <dbReference type="ChEBI" id="CHEBI:57856"/>
        <dbReference type="ChEBI" id="CHEBI:57925"/>
        <dbReference type="ChEBI" id="CHEBI:59789"/>
        <dbReference type="ChEBI" id="CHEBI:183640"/>
        <dbReference type="EC" id="2.1.1.137"/>
    </reaction>
</comment>
<keyword evidence="2" id="KW-0949">S-adenosyl-L-methionine</keyword>
<dbReference type="AlphaFoldDB" id="A0A1H9WRF4"/>
<dbReference type="Proteomes" id="UP000199503">
    <property type="component" value="Unassembled WGS sequence"/>
</dbReference>
<dbReference type="EC" id="2.1.1.137" evidence="4"/>
<dbReference type="Gene3D" id="3.40.50.150">
    <property type="entry name" value="Vaccinia Virus protein VP39"/>
    <property type="match status" value="1"/>
</dbReference>
<comment type="similarity">
    <text evidence="3">Belongs to the methyltransferase superfamily. Arsenite methyltransferase family.</text>
</comment>
<evidence type="ECO:0000256" key="2">
    <source>
        <dbReference type="ARBA" id="ARBA00022691"/>
    </source>
</evidence>
<evidence type="ECO:0000313" key="10">
    <source>
        <dbReference type="EMBL" id="SES36465.1"/>
    </source>
</evidence>
<evidence type="ECO:0000259" key="9">
    <source>
        <dbReference type="Pfam" id="PF13847"/>
    </source>
</evidence>
<evidence type="ECO:0000256" key="4">
    <source>
        <dbReference type="ARBA" id="ARBA00034521"/>
    </source>
</evidence>
<dbReference type="PANTHER" id="PTHR43675:SF8">
    <property type="entry name" value="ARSENITE METHYLTRANSFERASE"/>
    <property type="match status" value="1"/>
</dbReference>
<dbReference type="GO" id="GO:0030791">
    <property type="term" value="F:arsenite methyltransferase activity"/>
    <property type="evidence" value="ECO:0007669"/>
    <property type="project" value="UniProtKB-EC"/>
</dbReference>
<keyword evidence="1 10" id="KW-0808">Transferase</keyword>
<sequence>MVVPPAGDLSPRPASAGGADHLLGALSPRADLVSGGGIDVLLSARRVGPSGKAHGLGMTDEMLSQAISNAARAGATNVEFLEGNIESIPLPGNTIDVVVSNCVITLSVDKPAVFADTFCVLRLTDAVSSGRCPSPAVFAVLIGARLV</sequence>
<dbReference type="CDD" id="cd02440">
    <property type="entry name" value="AdoMet_MTases"/>
    <property type="match status" value="1"/>
</dbReference>
<feature type="domain" description="Methyltransferase" evidence="9">
    <location>
        <begin position="31"/>
        <end position="121"/>
    </location>
</feature>
<comment type="catalytic activity">
    <reaction evidence="8">
        <text>arsenic triglutathione + 3 [thioredoxin]-dithiol + 3 S-adenosyl-L-methionine = trimethylarsine + 3 [thioredoxin]-disulfide + 3 glutathione + 3 S-adenosyl-L-homocysteine + 3 H(+)</text>
        <dbReference type="Rhea" id="RHEA:69432"/>
        <dbReference type="Rhea" id="RHEA-COMP:10698"/>
        <dbReference type="Rhea" id="RHEA-COMP:10700"/>
        <dbReference type="ChEBI" id="CHEBI:15378"/>
        <dbReference type="ChEBI" id="CHEBI:27130"/>
        <dbReference type="ChEBI" id="CHEBI:29950"/>
        <dbReference type="ChEBI" id="CHEBI:50058"/>
        <dbReference type="ChEBI" id="CHEBI:57856"/>
        <dbReference type="ChEBI" id="CHEBI:57925"/>
        <dbReference type="ChEBI" id="CHEBI:59789"/>
        <dbReference type="ChEBI" id="CHEBI:183640"/>
        <dbReference type="EC" id="2.1.1.137"/>
    </reaction>
</comment>
<keyword evidence="11" id="KW-1185">Reference proteome</keyword>
<dbReference type="OrthoDB" id="9805171at2"/>
<dbReference type="STRING" id="65499.SAMN04488000_12429"/>
<dbReference type="PANTHER" id="PTHR43675">
    <property type="entry name" value="ARSENITE METHYLTRANSFERASE"/>
    <property type="match status" value="1"/>
</dbReference>